<dbReference type="RefSeq" id="WP_249832023.1">
    <property type="nucleotide sequence ID" value="NZ_JAMGBE010000003.1"/>
</dbReference>
<gene>
    <name evidence="1" type="ORF">LZ538_10840</name>
</gene>
<evidence type="ECO:0000313" key="2">
    <source>
        <dbReference type="Proteomes" id="UP001165342"/>
    </source>
</evidence>
<dbReference type="Proteomes" id="UP001165342">
    <property type="component" value="Unassembled WGS sequence"/>
</dbReference>
<reference evidence="1" key="1">
    <citation type="submission" date="2022-05" db="EMBL/GenBank/DDBJ databases">
        <authorList>
            <person name="Jo J.-H."/>
            <person name="Im W.-T."/>
        </authorList>
    </citation>
    <scope>NUCLEOTIDE SEQUENCE</scope>
    <source>
        <strain evidence="1">SE220</strain>
    </source>
</reference>
<keyword evidence="2" id="KW-1185">Reference proteome</keyword>
<name>A0ABT0S4J7_9SPHN</name>
<comment type="caution">
    <text evidence="1">The sequence shown here is derived from an EMBL/GenBank/DDBJ whole genome shotgun (WGS) entry which is preliminary data.</text>
</comment>
<dbReference type="EMBL" id="JAMGBE010000003">
    <property type="protein sequence ID" value="MCL6730543.1"/>
    <property type="molecule type" value="Genomic_DNA"/>
</dbReference>
<accession>A0ABT0S4J7</accession>
<evidence type="ECO:0000313" key="1">
    <source>
        <dbReference type="EMBL" id="MCL6730543.1"/>
    </source>
</evidence>
<organism evidence="1 2">
    <name type="scientific">Sphingomonas hankyongi</name>
    <dbReference type="NCBI Taxonomy" id="2908209"/>
    <lineage>
        <taxon>Bacteria</taxon>
        <taxon>Pseudomonadati</taxon>
        <taxon>Pseudomonadota</taxon>
        <taxon>Alphaproteobacteria</taxon>
        <taxon>Sphingomonadales</taxon>
        <taxon>Sphingomonadaceae</taxon>
        <taxon>Sphingomonas</taxon>
    </lineage>
</organism>
<protein>
    <submittedName>
        <fullName evidence="1">Uncharacterized protein</fullName>
    </submittedName>
</protein>
<sequence>MQTENWHEERDRLVELLHCAHALGIRRDRKSDPRQATTSGDLAVLEKRLAQLNERLGDERA</sequence>
<proteinExistence type="predicted"/>